<dbReference type="Gene3D" id="3.50.50.60">
    <property type="entry name" value="FAD/NAD(P)-binding domain"/>
    <property type="match status" value="1"/>
</dbReference>
<sequence>IFLMISCSLEHLAHVKLMTSYYPLDKLRKIPGLENVKFIDPYAGGKGNSIRYLSVAPVSNDLKVSGVENLFCGGEKSGLFVGHTEAICTGSLAGHNAVRHGLGIPPLILPTSTIIGDIIDYANHKIRTSEGRKNRYTFSGAEYFNRMKERGMYTIDKVVIKHRISSLNLLDIFNKKLL</sequence>
<dbReference type="EMBL" id="JBGEWD010000018">
    <property type="protein sequence ID" value="MEY8001386.1"/>
    <property type="molecule type" value="Genomic_DNA"/>
</dbReference>
<evidence type="ECO:0000256" key="1">
    <source>
        <dbReference type="ARBA" id="ARBA00001974"/>
    </source>
</evidence>
<evidence type="ECO:0000313" key="6">
    <source>
        <dbReference type="Proteomes" id="UP001564657"/>
    </source>
</evidence>
<evidence type="ECO:0000259" key="4">
    <source>
        <dbReference type="Pfam" id="PF01134"/>
    </source>
</evidence>
<comment type="caution">
    <text evidence="5">The sequence shown here is derived from an EMBL/GenBank/DDBJ whole genome shotgun (WGS) entry which is preliminary data.</text>
</comment>
<dbReference type="Pfam" id="PF01134">
    <property type="entry name" value="GIDA"/>
    <property type="match status" value="1"/>
</dbReference>
<evidence type="ECO:0000313" key="5">
    <source>
        <dbReference type="EMBL" id="MEY8001386.1"/>
    </source>
</evidence>
<dbReference type="InterPro" id="IPR040131">
    <property type="entry name" value="MnmG_N"/>
</dbReference>
<dbReference type="RefSeq" id="WP_369705282.1">
    <property type="nucleotide sequence ID" value="NZ_JBGEWD010000018.1"/>
</dbReference>
<reference evidence="5 6" key="1">
    <citation type="submission" date="2024-08" db="EMBL/GenBank/DDBJ databases">
        <title>Clostridium lapicellarii sp. nov., and Clostridium renhuaiense sp. nov., two species isolated from the mud in a fermentation cellar used for producing sauce-flavour Chinese liquors.</title>
        <authorList>
            <person name="Yang F."/>
            <person name="Wang H."/>
            <person name="Chen L.Q."/>
            <person name="Zhou N."/>
            <person name="Lu J.J."/>
            <person name="Pu X.X."/>
            <person name="Wan B."/>
            <person name="Wang L."/>
            <person name="Liu S.J."/>
        </authorList>
    </citation>
    <scope>NUCLEOTIDE SEQUENCE [LARGE SCALE GENOMIC DNA]</scope>
    <source>
        <strain evidence="5 6">MT-5</strain>
    </source>
</reference>
<evidence type="ECO:0000256" key="2">
    <source>
        <dbReference type="ARBA" id="ARBA00022630"/>
    </source>
</evidence>
<keyword evidence="6" id="KW-1185">Reference proteome</keyword>
<protein>
    <submittedName>
        <fullName evidence="5">FAD-dependent oxidoreductase</fullName>
    </submittedName>
</protein>
<organism evidence="5 6">
    <name type="scientific">Clostridium moutaii</name>
    <dbReference type="NCBI Taxonomy" id="3240932"/>
    <lineage>
        <taxon>Bacteria</taxon>
        <taxon>Bacillati</taxon>
        <taxon>Bacillota</taxon>
        <taxon>Clostridia</taxon>
        <taxon>Eubacteriales</taxon>
        <taxon>Clostridiaceae</taxon>
        <taxon>Clostridium</taxon>
    </lineage>
</organism>
<proteinExistence type="predicted"/>
<keyword evidence="3" id="KW-0274">FAD</keyword>
<evidence type="ECO:0000256" key="3">
    <source>
        <dbReference type="ARBA" id="ARBA00022827"/>
    </source>
</evidence>
<dbReference type="Proteomes" id="UP001564657">
    <property type="component" value="Unassembled WGS sequence"/>
</dbReference>
<dbReference type="InterPro" id="IPR036188">
    <property type="entry name" value="FAD/NAD-bd_sf"/>
</dbReference>
<accession>A0ABV4BRH9</accession>
<keyword evidence="2" id="KW-0285">Flavoprotein</keyword>
<gene>
    <name evidence="5" type="ORF">AB8U03_14490</name>
</gene>
<feature type="domain" description="MnmG N-terminal" evidence="4">
    <location>
        <begin position="15"/>
        <end position="102"/>
    </location>
</feature>
<feature type="non-terminal residue" evidence="5">
    <location>
        <position position="1"/>
    </location>
</feature>
<comment type="cofactor">
    <cofactor evidence="1">
        <name>FAD</name>
        <dbReference type="ChEBI" id="CHEBI:57692"/>
    </cofactor>
</comment>
<name>A0ABV4BRH9_9CLOT</name>